<dbReference type="EMBL" id="JAEQMY010000025">
    <property type="protein sequence ID" value="MBL0405669.1"/>
    <property type="molecule type" value="Genomic_DNA"/>
</dbReference>
<dbReference type="AlphaFoldDB" id="A0A936ZJ71"/>
<dbReference type="Pfam" id="PF20091">
    <property type="entry name" value="Abhydrolase_10"/>
    <property type="match status" value="1"/>
</dbReference>
<gene>
    <name evidence="3" type="ORF">JKG68_17025</name>
</gene>
<evidence type="ECO:0000256" key="1">
    <source>
        <dbReference type="SAM" id="MobiDB-lite"/>
    </source>
</evidence>
<evidence type="ECO:0000313" key="4">
    <source>
        <dbReference type="Proteomes" id="UP000605848"/>
    </source>
</evidence>
<accession>A0A936ZJ71</accession>
<proteinExistence type="predicted"/>
<dbReference type="InterPro" id="IPR045394">
    <property type="entry name" value="Abhydrolase_dom"/>
</dbReference>
<dbReference type="Proteomes" id="UP000605848">
    <property type="component" value="Unassembled WGS sequence"/>
</dbReference>
<protein>
    <recommendedName>
        <fullName evidence="2">Alpha/beta hydrolase domain-containing protein</fullName>
    </recommendedName>
</protein>
<comment type="caution">
    <text evidence="3">The sequence shown here is derived from an EMBL/GenBank/DDBJ whole genome shotgun (WGS) entry which is preliminary data.</text>
</comment>
<reference evidence="3" key="1">
    <citation type="submission" date="2021-01" db="EMBL/GenBank/DDBJ databases">
        <title>Microvirga sp.</title>
        <authorList>
            <person name="Kim M.K."/>
        </authorList>
    </citation>
    <scope>NUCLEOTIDE SEQUENCE</scope>
    <source>
        <strain evidence="3">5420S-16</strain>
    </source>
</reference>
<dbReference type="RefSeq" id="WP_202061891.1">
    <property type="nucleotide sequence ID" value="NZ_JAEQMY010000025.1"/>
</dbReference>
<sequence>MKRMPINPGTKPPHPRSRTAFRRTQDGSFAWLPRWTKAALVGAIIAAGANTASASTHGGAGPTAPLPSAVEAPAIGTPMSATVMPLQASGYVESEYFIRGQASRYRITDPMHDAQQIDSGNPYTTRVLVRRPTDLARFNGTVVVEWLNVSLDQDIDFVFGATRELLVRDGYAWIGVSAQRNGLAAMKRWNPARYDALSVAASNVDPANGREVDPADSSIMAVGGDVLAWDIFSHVGRLAAASTPELLGGLRVKRLIAASESQSTLKVSTYYNAIQPLHRVYDGFLFYDRSGPLRTDVDAKTIAIGTEIFTFLLGQPPQDDTDHQRWWEVNGASHFSLDEMQNYVDPFIVRDATFRGPDGKALGVTDLTMGKGPCTPASLYSRVPNGDIMKAALKSLNTWISGGPAPANTARFVVDDQSRPQYVRDANGEILGGIRTAARDAPIATNAGIGKGPGFCGPSGHHVDFTPAQLCERYGSHDAYVARVRAIVNANVRDRVLLPEEAQRTVDEAKALDFACPN</sequence>
<feature type="domain" description="Alpha/beta hydrolase" evidence="2">
    <location>
        <begin position="65"/>
        <end position="506"/>
    </location>
</feature>
<name>A0A936ZJ71_9HYPH</name>
<evidence type="ECO:0000259" key="2">
    <source>
        <dbReference type="Pfam" id="PF20091"/>
    </source>
</evidence>
<keyword evidence="4" id="KW-1185">Reference proteome</keyword>
<organism evidence="3 4">
    <name type="scientific">Microvirga aerilata</name>
    <dbReference type="NCBI Taxonomy" id="670292"/>
    <lineage>
        <taxon>Bacteria</taxon>
        <taxon>Pseudomonadati</taxon>
        <taxon>Pseudomonadota</taxon>
        <taxon>Alphaproteobacteria</taxon>
        <taxon>Hyphomicrobiales</taxon>
        <taxon>Methylobacteriaceae</taxon>
        <taxon>Microvirga</taxon>
    </lineage>
</organism>
<evidence type="ECO:0000313" key="3">
    <source>
        <dbReference type="EMBL" id="MBL0405669.1"/>
    </source>
</evidence>
<feature type="region of interest" description="Disordered" evidence="1">
    <location>
        <begin position="1"/>
        <end position="24"/>
    </location>
</feature>